<dbReference type="EMBL" id="GBXM01098324">
    <property type="protein sequence ID" value="JAH10253.1"/>
    <property type="molecule type" value="Transcribed_RNA"/>
</dbReference>
<evidence type="ECO:0000256" key="1">
    <source>
        <dbReference type="SAM" id="MobiDB-lite"/>
    </source>
</evidence>
<feature type="chain" id="PRO_5002431638" evidence="2">
    <location>
        <begin position="26"/>
        <end position="46"/>
    </location>
</feature>
<organism evidence="3">
    <name type="scientific">Anguilla anguilla</name>
    <name type="common">European freshwater eel</name>
    <name type="synonym">Muraena anguilla</name>
    <dbReference type="NCBI Taxonomy" id="7936"/>
    <lineage>
        <taxon>Eukaryota</taxon>
        <taxon>Metazoa</taxon>
        <taxon>Chordata</taxon>
        <taxon>Craniata</taxon>
        <taxon>Vertebrata</taxon>
        <taxon>Euteleostomi</taxon>
        <taxon>Actinopterygii</taxon>
        <taxon>Neopterygii</taxon>
        <taxon>Teleostei</taxon>
        <taxon>Anguilliformes</taxon>
        <taxon>Anguillidae</taxon>
        <taxon>Anguilla</taxon>
    </lineage>
</organism>
<evidence type="ECO:0000256" key="2">
    <source>
        <dbReference type="SAM" id="SignalP"/>
    </source>
</evidence>
<reference evidence="3" key="2">
    <citation type="journal article" date="2015" name="Fish Shellfish Immunol.">
        <title>Early steps in the European eel (Anguilla anguilla)-Vibrio vulnificus interaction in the gills: Role of the RtxA13 toxin.</title>
        <authorList>
            <person name="Callol A."/>
            <person name="Pajuelo D."/>
            <person name="Ebbesson L."/>
            <person name="Teles M."/>
            <person name="MacKenzie S."/>
            <person name="Amaro C."/>
        </authorList>
    </citation>
    <scope>NUCLEOTIDE SEQUENCE</scope>
</reference>
<sequence length="46" mass="5261">MTANLLRVTLMWLLILLTSKQRVTPASQTRSTEPNTQDAQACHRHQ</sequence>
<feature type="region of interest" description="Disordered" evidence="1">
    <location>
        <begin position="22"/>
        <end position="46"/>
    </location>
</feature>
<feature type="signal peptide" evidence="2">
    <location>
        <begin position="1"/>
        <end position="25"/>
    </location>
</feature>
<evidence type="ECO:0000313" key="3">
    <source>
        <dbReference type="EMBL" id="JAH10253.1"/>
    </source>
</evidence>
<protein>
    <submittedName>
        <fullName evidence="3">Uncharacterized protein</fullName>
    </submittedName>
</protein>
<feature type="compositionally biased region" description="Polar residues" evidence="1">
    <location>
        <begin position="22"/>
        <end position="39"/>
    </location>
</feature>
<accession>A0A0E9Q2D9</accession>
<dbReference type="AlphaFoldDB" id="A0A0E9Q2D9"/>
<keyword evidence="2" id="KW-0732">Signal</keyword>
<proteinExistence type="predicted"/>
<name>A0A0E9Q2D9_ANGAN</name>
<reference evidence="3" key="1">
    <citation type="submission" date="2014-11" db="EMBL/GenBank/DDBJ databases">
        <authorList>
            <person name="Amaro Gonzalez C."/>
        </authorList>
    </citation>
    <scope>NUCLEOTIDE SEQUENCE</scope>
</reference>